<evidence type="ECO:0000256" key="3">
    <source>
        <dbReference type="ARBA" id="ARBA00022723"/>
    </source>
</evidence>
<comment type="subcellular location">
    <subcellularLocation>
        <location evidence="1 12">Nucleus</location>
    </subcellularLocation>
</comment>
<dbReference type="EC" id="3.1.3.16" evidence="12"/>
<evidence type="ECO:0000256" key="1">
    <source>
        <dbReference type="ARBA" id="ARBA00004123"/>
    </source>
</evidence>
<comment type="function">
    <text evidence="12">Putative RNA polymerase II subunit B1 C-terminal domain (CTD) phosphatase involved in RNA polymerase II transcription regulation.</text>
</comment>
<evidence type="ECO:0000256" key="5">
    <source>
        <dbReference type="ARBA" id="ARBA00022801"/>
    </source>
</evidence>
<feature type="region of interest" description="Disordered" evidence="13">
    <location>
        <begin position="171"/>
        <end position="197"/>
    </location>
</feature>
<dbReference type="EMBL" id="JBDFQZ010000009">
    <property type="protein sequence ID" value="KAK9692124.1"/>
    <property type="molecule type" value="Genomic_DNA"/>
</dbReference>
<comment type="catalytic activity">
    <reaction evidence="9 12">
        <text>O-phospho-L-seryl-[protein] + H2O = L-seryl-[protein] + phosphate</text>
        <dbReference type="Rhea" id="RHEA:20629"/>
        <dbReference type="Rhea" id="RHEA-COMP:9863"/>
        <dbReference type="Rhea" id="RHEA-COMP:11604"/>
        <dbReference type="ChEBI" id="CHEBI:15377"/>
        <dbReference type="ChEBI" id="CHEBI:29999"/>
        <dbReference type="ChEBI" id="CHEBI:43474"/>
        <dbReference type="ChEBI" id="CHEBI:83421"/>
        <dbReference type="EC" id="3.1.3.16"/>
    </reaction>
</comment>
<evidence type="ECO:0000256" key="11">
    <source>
        <dbReference type="PROSITE-ProRule" id="PRU00812"/>
    </source>
</evidence>
<keyword evidence="6 12" id="KW-0862">Zinc</keyword>
<dbReference type="GO" id="GO:0043175">
    <property type="term" value="F:RNA polymerase core enzyme binding"/>
    <property type="evidence" value="ECO:0007669"/>
    <property type="project" value="UniProtKB-UniRule"/>
</dbReference>
<dbReference type="AlphaFoldDB" id="A0AAW1IQW7"/>
<keyword evidence="4 12" id="KW-0863">Zinc-finger</keyword>
<dbReference type="PANTHER" id="PTHR14732:SF0">
    <property type="entry name" value="RNA POLYMERASE II SUBUNIT B1 CTD PHOSPHATASE RPAP2-RELATED"/>
    <property type="match status" value="1"/>
</dbReference>
<feature type="compositionally biased region" description="Basic and acidic residues" evidence="13">
    <location>
        <begin position="395"/>
        <end position="405"/>
    </location>
</feature>
<dbReference type="Proteomes" id="UP001443914">
    <property type="component" value="Unassembled WGS sequence"/>
</dbReference>
<dbReference type="Gene3D" id="1.25.40.820">
    <property type="match status" value="1"/>
</dbReference>
<sequence length="737" mass="80416">MGKDRVTTVSEAVHKIQLALLDGIKEENQLIAAGSLMCRSDYSDVVTERSISKLCGYPLCSNALPAEPLKKGHYRVSLKEHKVYDVQETYLYCGSRCLIGSKAFAGSLLEERCSVSNVAKINGVLRLFDDVGVESDEDEDENEKAKLVIMDKVKVKGGEVNADEWMGESNAIEGYVPQRDRRSKSSHKGSGPSKDKNVFQNEVDFEVAVKPNEKITGKKVQNKGKSVKFNQPESLEPLVSEINFTSAIIINDEYADSKEKPNDGFKPARSGAKEAVSKPRKPGSKKGNDSLFGSMDFMSTIITEDEYSVSKSSQSQAISNPDQVAHEFSGKLSLVDSEKQSVHSQDSEGREKNFSHTSLKSVVNGSGSAESEKARLANVSVHHSESNASSSSGCIKDDSRAEHVIHSSKATAKSSIRTSGSKRAARSVSWADEKSNGDVSGNLCEFSESKDTGGPSTLSSKEMKDEDSRRFASAEACATALSQAAEAVASGQFNATDAVSEAGITVLPQHEVVDSDAYPVEDEALEERDTVKWPEKPDNHESDAADSNNSWFDKPPEGFSLALSPFAMMWNALFSWMTSSSLAYIYGRDGSFHEEYMYLNGREYPSKVVLPDGCSLEIKKTLAACLARALPGLIADLKLPTPLYTLEQGLACLLDTMSFMDGLPPFRMKQWQVIVLLFIDALSVCRIPGLTPHLTSRRILIPKILNGAQISPEEYEIMKDLVIPLGRVPQFSMQSGG</sequence>
<evidence type="ECO:0000313" key="15">
    <source>
        <dbReference type="EMBL" id="KAK9692123.1"/>
    </source>
</evidence>
<dbReference type="EMBL" id="JBDFQZ010000009">
    <property type="protein sequence ID" value="KAK9692123.1"/>
    <property type="molecule type" value="Genomic_DNA"/>
</dbReference>
<evidence type="ECO:0000256" key="4">
    <source>
        <dbReference type="ARBA" id="ARBA00022771"/>
    </source>
</evidence>
<dbReference type="GO" id="GO:0008420">
    <property type="term" value="F:RNA polymerase II CTD heptapeptide repeat phosphatase activity"/>
    <property type="evidence" value="ECO:0007669"/>
    <property type="project" value="UniProtKB-UniRule"/>
</dbReference>
<dbReference type="PANTHER" id="PTHR14732">
    <property type="entry name" value="RNA POLYMERASE II SUBUNIT B1 CTD PHOSPHATASE RPAP2-RELATED"/>
    <property type="match status" value="1"/>
</dbReference>
<feature type="compositionally biased region" description="Basic and acidic residues" evidence="13">
    <location>
        <begin position="461"/>
        <end position="472"/>
    </location>
</feature>
<feature type="compositionally biased region" description="Low complexity" evidence="13">
    <location>
        <begin position="309"/>
        <end position="319"/>
    </location>
</feature>
<dbReference type="InterPro" id="IPR007308">
    <property type="entry name" value="Rtr1/RPAP2_dom"/>
</dbReference>
<dbReference type="PROSITE" id="PS51479">
    <property type="entry name" value="ZF_RTR1"/>
    <property type="match status" value="1"/>
</dbReference>
<reference evidence="15 16" key="1">
    <citation type="submission" date="2024-03" db="EMBL/GenBank/DDBJ databases">
        <title>WGS assembly of Saponaria officinalis var. Norfolk2.</title>
        <authorList>
            <person name="Jenkins J."/>
            <person name="Shu S."/>
            <person name="Grimwood J."/>
            <person name="Barry K."/>
            <person name="Goodstein D."/>
            <person name="Schmutz J."/>
            <person name="Leebens-Mack J."/>
            <person name="Osbourn A."/>
        </authorList>
    </citation>
    <scope>NUCLEOTIDE SEQUENCE [LARGE SCALE GENOMIC DNA]</scope>
    <source>
        <strain evidence="16">cv. Norfolk2</strain>
        <strain evidence="15">JIC</strain>
        <tissue evidence="15">Leaf</tissue>
    </source>
</reference>
<keyword evidence="8 12" id="KW-0539">Nucleus</keyword>
<protein>
    <recommendedName>
        <fullName evidence="12">RNA polymerase II subunit B1 CTD phosphatase RPAP2 homolog</fullName>
        <ecNumber evidence="12">3.1.3.16</ecNumber>
    </recommendedName>
</protein>
<feature type="compositionally biased region" description="Basic and acidic residues" evidence="13">
    <location>
        <begin position="336"/>
        <end position="354"/>
    </location>
</feature>
<keyword evidence="3 12" id="KW-0479">Metal-binding</keyword>
<evidence type="ECO:0000256" key="13">
    <source>
        <dbReference type="SAM" id="MobiDB-lite"/>
    </source>
</evidence>
<feature type="region of interest" description="Disordered" evidence="13">
    <location>
        <begin position="253"/>
        <end position="292"/>
    </location>
</feature>
<evidence type="ECO:0000256" key="12">
    <source>
        <dbReference type="RuleBase" id="RU367080"/>
    </source>
</evidence>
<name>A0AAW1IQW7_SAPOF</name>
<evidence type="ECO:0000256" key="2">
    <source>
        <dbReference type="ARBA" id="ARBA00005676"/>
    </source>
</evidence>
<evidence type="ECO:0000256" key="9">
    <source>
        <dbReference type="ARBA" id="ARBA00047761"/>
    </source>
</evidence>
<organism evidence="15 16">
    <name type="scientific">Saponaria officinalis</name>
    <name type="common">Common soapwort</name>
    <name type="synonym">Lychnis saponaria</name>
    <dbReference type="NCBI Taxonomy" id="3572"/>
    <lineage>
        <taxon>Eukaryota</taxon>
        <taxon>Viridiplantae</taxon>
        <taxon>Streptophyta</taxon>
        <taxon>Embryophyta</taxon>
        <taxon>Tracheophyta</taxon>
        <taxon>Spermatophyta</taxon>
        <taxon>Magnoliopsida</taxon>
        <taxon>eudicotyledons</taxon>
        <taxon>Gunneridae</taxon>
        <taxon>Pentapetalae</taxon>
        <taxon>Caryophyllales</taxon>
        <taxon>Caryophyllaceae</taxon>
        <taxon>Caryophylleae</taxon>
        <taxon>Saponaria</taxon>
    </lineage>
</organism>
<evidence type="ECO:0000256" key="8">
    <source>
        <dbReference type="ARBA" id="ARBA00023242"/>
    </source>
</evidence>
<feature type="compositionally biased region" description="Polar residues" evidence="13">
    <location>
        <begin position="355"/>
        <end position="369"/>
    </location>
</feature>
<comment type="caution">
    <text evidence="15">The sequence shown here is derived from an EMBL/GenBank/DDBJ whole genome shotgun (WGS) entry which is preliminary data.</text>
</comment>
<evidence type="ECO:0000313" key="16">
    <source>
        <dbReference type="Proteomes" id="UP001443914"/>
    </source>
</evidence>
<dbReference type="GO" id="GO:0005737">
    <property type="term" value="C:cytoplasm"/>
    <property type="evidence" value="ECO:0007669"/>
    <property type="project" value="TreeGrafter"/>
</dbReference>
<dbReference type="InterPro" id="IPR039693">
    <property type="entry name" value="Rtr1/RPAP2"/>
</dbReference>
<keyword evidence="5 12" id="KW-0378">Hydrolase</keyword>
<comment type="catalytic activity">
    <reaction evidence="10 12">
        <text>O-phospho-L-threonyl-[protein] + H2O = L-threonyl-[protein] + phosphate</text>
        <dbReference type="Rhea" id="RHEA:47004"/>
        <dbReference type="Rhea" id="RHEA-COMP:11060"/>
        <dbReference type="Rhea" id="RHEA-COMP:11605"/>
        <dbReference type="ChEBI" id="CHEBI:15377"/>
        <dbReference type="ChEBI" id="CHEBI:30013"/>
        <dbReference type="ChEBI" id="CHEBI:43474"/>
        <dbReference type="ChEBI" id="CHEBI:61977"/>
        <dbReference type="EC" id="3.1.3.16"/>
    </reaction>
</comment>
<dbReference type="EMBL" id="JBDFQZ010000009">
    <property type="protein sequence ID" value="KAK9692126.1"/>
    <property type="molecule type" value="Genomic_DNA"/>
</dbReference>
<feature type="compositionally biased region" description="Polar residues" evidence="13">
    <location>
        <begin position="408"/>
        <end position="421"/>
    </location>
</feature>
<evidence type="ECO:0000259" key="14">
    <source>
        <dbReference type="PROSITE" id="PS51479"/>
    </source>
</evidence>
<dbReference type="Pfam" id="PF04181">
    <property type="entry name" value="RPAP2_Rtr1"/>
    <property type="match status" value="1"/>
</dbReference>
<comment type="similarity">
    <text evidence="2 11 12">Belongs to the RPAP2 family.</text>
</comment>
<keyword evidence="7 12" id="KW-0904">Protein phosphatase</keyword>
<dbReference type="GO" id="GO:0008270">
    <property type="term" value="F:zinc ion binding"/>
    <property type="evidence" value="ECO:0007669"/>
    <property type="project" value="UniProtKB-KW"/>
</dbReference>
<dbReference type="InterPro" id="IPR038534">
    <property type="entry name" value="Rtr1/RPAP2_sf"/>
</dbReference>
<feature type="domain" description="RTR1-type" evidence="14">
    <location>
        <begin position="32"/>
        <end position="117"/>
    </location>
</feature>
<proteinExistence type="inferred from homology"/>
<evidence type="ECO:0000256" key="7">
    <source>
        <dbReference type="ARBA" id="ARBA00022912"/>
    </source>
</evidence>
<evidence type="ECO:0000256" key="6">
    <source>
        <dbReference type="ARBA" id="ARBA00022833"/>
    </source>
</evidence>
<gene>
    <name evidence="15" type="ORF">RND81_09G242200</name>
</gene>
<feature type="compositionally biased region" description="Basic and acidic residues" evidence="13">
    <location>
        <begin position="527"/>
        <end position="543"/>
    </location>
</feature>
<accession>A0AAW1IQW7</accession>
<dbReference type="GO" id="GO:0005634">
    <property type="term" value="C:nucleus"/>
    <property type="evidence" value="ECO:0007669"/>
    <property type="project" value="UniProtKB-SubCell"/>
</dbReference>
<feature type="compositionally biased region" description="Low complexity" evidence="13">
    <location>
        <begin position="378"/>
        <end position="392"/>
    </location>
</feature>
<feature type="region of interest" description="Disordered" evidence="13">
    <location>
        <begin position="306"/>
        <end position="472"/>
    </location>
</feature>
<keyword evidence="16" id="KW-1185">Reference proteome</keyword>
<evidence type="ECO:0000256" key="10">
    <source>
        <dbReference type="ARBA" id="ARBA00048336"/>
    </source>
</evidence>
<feature type="region of interest" description="Disordered" evidence="13">
    <location>
        <begin position="523"/>
        <end position="550"/>
    </location>
</feature>